<feature type="signal peptide" evidence="1">
    <location>
        <begin position="1"/>
        <end position="21"/>
    </location>
</feature>
<dbReference type="EMBL" id="JAUIZM010000004">
    <property type="protein sequence ID" value="KAK1390738.1"/>
    <property type="molecule type" value="Genomic_DNA"/>
</dbReference>
<accession>A0AAD8N0T7</accession>
<evidence type="ECO:0000313" key="2">
    <source>
        <dbReference type="EMBL" id="KAK1390738.1"/>
    </source>
</evidence>
<dbReference type="InterPro" id="IPR036758">
    <property type="entry name" value="At5g01610-like"/>
</dbReference>
<name>A0AAD8N0T7_9APIA</name>
<reference evidence="2" key="1">
    <citation type="submission" date="2023-02" db="EMBL/GenBank/DDBJ databases">
        <title>Genome of toxic invasive species Heracleum sosnowskyi carries increased number of genes despite the absence of recent whole-genome duplications.</title>
        <authorList>
            <person name="Schelkunov M."/>
            <person name="Shtratnikova V."/>
            <person name="Makarenko M."/>
            <person name="Klepikova A."/>
            <person name="Omelchenko D."/>
            <person name="Novikova G."/>
            <person name="Obukhova E."/>
            <person name="Bogdanov V."/>
            <person name="Penin A."/>
            <person name="Logacheva M."/>
        </authorList>
    </citation>
    <scope>NUCLEOTIDE SEQUENCE</scope>
    <source>
        <strain evidence="2">Hsosn_3</strain>
        <tissue evidence="2">Leaf</tissue>
    </source>
</reference>
<dbReference type="Gene3D" id="2.30.240.10">
    <property type="entry name" value="At5g01610-like"/>
    <property type="match status" value="1"/>
</dbReference>
<evidence type="ECO:0000256" key="1">
    <source>
        <dbReference type="SAM" id="SignalP"/>
    </source>
</evidence>
<proteinExistence type="predicted"/>
<protein>
    <submittedName>
        <fullName evidence="2">Uncharacterized protein</fullName>
    </submittedName>
</protein>
<sequence length="134" mass="15508">MALSLNLPCLFIFLIISLTSATKDIHDLIQDYGFPKGLIPNAVVSYTISSTGDFSIILSHPCYVEFDQLVYYDKLVKGKLSYGCQLISLLRFRIVRIRLVNIIILFFIKQFRSRPYLQLPEVQARIFSLFKMYS</sequence>
<keyword evidence="3" id="KW-1185">Reference proteome</keyword>
<dbReference type="Proteomes" id="UP001237642">
    <property type="component" value="Unassembled WGS sequence"/>
</dbReference>
<evidence type="ECO:0000313" key="3">
    <source>
        <dbReference type="Proteomes" id="UP001237642"/>
    </source>
</evidence>
<feature type="chain" id="PRO_5042146019" evidence="1">
    <location>
        <begin position="22"/>
        <end position="134"/>
    </location>
</feature>
<dbReference type="AlphaFoldDB" id="A0AAD8N0T7"/>
<dbReference type="PANTHER" id="PTHR31676">
    <property type="entry name" value="T31J12.3 PROTEIN-RELATED"/>
    <property type="match status" value="1"/>
</dbReference>
<dbReference type="Pfam" id="PF04398">
    <property type="entry name" value="DUF538"/>
    <property type="match status" value="1"/>
</dbReference>
<dbReference type="SUPFAM" id="SSF141562">
    <property type="entry name" value="At5g01610-like"/>
    <property type="match status" value="1"/>
</dbReference>
<comment type="caution">
    <text evidence="2">The sequence shown here is derived from an EMBL/GenBank/DDBJ whole genome shotgun (WGS) entry which is preliminary data.</text>
</comment>
<gene>
    <name evidence="2" type="ORF">POM88_018916</name>
</gene>
<organism evidence="2 3">
    <name type="scientific">Heracleum sosnowskyi</name>
    <dbReference type="NCBI Taxonomy" id="360622"/>
    <lineage>
        <taxon>Eukaryota</taxon>
        <taxon>Viridiplantae</taxon>
        <taxon>Streptophyta</taxon>
        <taxon>Embryophyta</taxon>
        <taxon>Tracheophyta</taxon>
        <taxon>Spermatophyta</taxon>
        <taxon>Magnoliopsida</taxon>
        <taxon>eudicotyledons</taxon>
        <taxon>Gunneridae</taxon>
        <taxon>Pentapetalae</taxon>
        <taxon>asterids</taxon>
        <taxon>campanulids</taxon>
        <taxon>Apiales</taxon>
        <taxon>Apiaceae</taxon>
        <taxon>Apioideae</taxon>
        <taxon>apioid superclade</taxon>
        <taxon>Tordylieae</taxon>
        <taxon>Tordyliinae</taxon>
        <taxon>Heracleum</taxon>
    </lineage>
</organism>
<reference evidence="2" key="2">
    <citation type="submission" date="2023-05" db="EMBL/GenBank/DDBJ databases">
        <authorList>
            <person name="Schelkunov M.I."/>
        </authorList>
    </citation>
    <scope>NUCLEOTIDE SEQUENCE</scope>
    <source>
        <strain evidence="2">Hsosn_3</strain>
        <tissue evidence="2">Leaf</tissue>
    </source>
</reference>
<dbReference type="InterPro" id="IPR007493">
    <property type="entry name" value="DUF538"/>
</dbReference>
<dbReference type="PANTHER" id="PTHR31676:SF96">
    <property type="entry name" value="EXPRESSED PROTEIN"/>
    <property type="match status" value="1"/>
</dbReference>
<keyword evidence="1" id="KW-0732">Signal</keyword>